<reference evidence="1 2" key="1">
    <citation type="submission" date="2021-06" db="EMBL/GenBank/DDBJ databases">
        <authorList>
            <person name="Kallberg Y."/>
            <person name="Tangrot J."/>
            <person name="Rosling A."/>
        </authorList>
    </citation>
    <scope>NUCLEOTIDE SEQUENCE [LARGE SCALE GENOMIC DNA]</scope>
    <source>
        <strain evidence="1 2">120-4 pot B 10/14</strain>
    </source>
</reference>
<dbReference type="PANTHER" id="PTHR10492">
    <property type="match status" value="1"/>
</dbReference>
<sequence length="151" mass="16839">IGNGSNTSQLQNTILLLKYMKVGPDIHSLIKVVYPNIEQENLTDDFLRDRMLLSARNDNVQDINSTVLDIFPGYKCTYLSADNIIIEDGADNTNIYSIDSCLIVVQFSDHVIEACILSGSCAGNLAFIPHITLTPSSTELPFKFKRRQFPV</sequence>
<dbReference type="EMBL" id="CAJVQB010092495">
    <property type="protein sequence ID" value="CAG8848541.1"/>
    <property type="molecule type" value="Genomic_DNA"/>
</dbReference>
<feature type="non-terminal residue" evidence="1">
    <location>
        <position position="1"/>
    </location>
</feature>
<dbReference type="PANTHER" id="PTHR10492:SF57">
    <property type="entry name" value="ATP-DEPENDENT DNA HELICASE"/>
    <property type="match status" value="1"/>
</dbReference>
<evidence type="ECO:0000313" key="2">
    <source>
        <dbReference type="Proteomes" id="UP000789901"/>
    </source>
</evidence>
<gene>
    <name evidence="1" type="ORF">GMARGA_LOCUS39229</name>
</gene>
<evidence type="ECO:0000313" key="1">
    <source>
        <dbReference type="EMBL" id="CAG8848541.1"/>
    </source>
</evidence>
<accession>A0ABN7X7L6</accession>
<protein>
    <submittedName>
        <fullName evidence="1">15328_t:CDS:1</fullName>
    </submittedName>
</protein>
<keyword evidence="2" id="KW-1185">Reference proteome</keyword>
<organism evidence="1 2">
    <name type="scientific">Gigaspora margarita</name>
    <dbReference type="NCBI Taxonomy" id="4874"/>
    <lineage>
        <taxon>Eukaryota</taxon>
        <taxon>Fungi</taxon>
        <taxon>Fungi incertae sedis</taxon>
        <taxon>Mucoromycota</taxon>
        <taxon>Glomeromycotina</taxon>
        <taxon>Glomeromycetes</taxon>
        <taxon>Diversisporales</taxon>
        <taxon>Gigasporaceae</taxon>
        <taxon>Gigaspora</taxon>
    </lineage>
</organism>
<proteinExistence type="predicted"/>
<comment type="caution">
    <text evidence="1">The sequence shown here is derived from an EMBL/GenBank/DDBJ whole genome shotgun (WGS) entry which is preliminary data.</text>
</comment>
<dbReference type="Proteomes" id="UP000789901">
    <property type="component" value="Unassembled WGS sequence"/>
</dbReference>
<name>A0ABN7X7L6_GIGMA</name>
<feature type="non-terminal residue" evidence="1">
    <location>
        <position position="151"/>
    </location>
</feature>